<name>A0ABW3CIT1_9ACTN</name>
<accession>A0ABW3CIT1</accession>
<evidence type="ECO:0000259" key="1">
    <source>
        <dbReference type="Pfam" id="PF17918"/>
    </source>
</evidence>
<comment type="caution">
    <text evidence="2">The sequence shown here is derived from an EMBL/GenBank/DDBJ whole genome shotgun (WGS) entry which is preliminary data.</text>
</comment>
<keyword evidence="3" id="KW-1185">Reference proteome</keyword>
<sequence>MPDVPLAARMLVTTIESVVHRFMGRATPAGLDRLEDELVAMLFSYLTADGPASLE</sequence>
<protein>
    <recommendedName>
        <fullName evidence="1">Tetracyclin repressor SlmA-like C-terminal domain-containing protein</fullName>
    </recommendedName>
</protein>
<gene>
    <name evidence="2" type="ORF">ACFQ07_15725</name>
</gene>
<dbReference type="EMBL" id="JBHTIR010002373">
    <property type="protein sequence ID" value="MFD0853687.1"/>
    <property type="molecule type" value="Genomic_DNA"/>
</dbReference>
<dbReference type="Pfam" id="PF17918">
    <property type="entry name" value="TetR_C_15"/>
    <property type="match status" value="1"/>
</dbReference>
<dbReference type="InterPro" id="IPR041669">
    <property type="entry name" value="TetR_C_15"/>
</dbReference>
<feature type="domain" description="Tetracyclin repressor SlmA-like C-terminal" evidence="1">
    <location>
        <begin position="3"/>
        <end position="46"/>
    </location>
</feature>
<proteinExistence type="predicted"/>
<organism evidence="2 3">
    <name type="scientific">Actinomadura adrarensis</name>
    <dbReference type="NCBI Taxonomy" id="1819600"/>
    <lineage>
        <taxon>Bacteria</taxon>
        <taxon>Bacillati</taxon>
        <taxon>Actinomycetota</taxon>
        <taxon>Actinomycetes</taxon>
        <taxon>Streptosporangiales</taxon>
        <taxon>Thermomonosporaceae</taxon>
        <taxon>Actinomadura</taxon>
    </lineage>
</organism>
<evidence type="ECO:0000313" key="2">
    <source>
        <dbReference type="EMBL" id="MFD0853687.1"/>
    </source>
</evidence>
<reference evidence="3" key="1">
    <citation type="journal article" date="2019" name="Int. J. Syst. Evol. Microbiol.">
        <title>The Global Catalogue of Microorganisms (GCM) 10K type strain sequencing project: providing services to taxonomists for standard genome sequencing and annotation.</title>
        <authorList>
            <consortium name="The Broad Institute Genomics Platform"/>
            <consortium name="The Broad Institute Genome Sequencing Center for Infectious Disease"/>
            <person name="Wu L."/>
            <person name="Ma J."/>
        </authorList>
    </citation>
    <scope>NUCLEOTIDE SEQUENCE [LARGE SCALE GENOMIC DNA]</scope>
    <source>
        <strain evidence="3">JCM 31696</strain>
    </source>
</reference>
<dbReference type="Proteomes" id="UP001597083">
    <property type="component" value="Unassembled WGS sequence"/>
</dbReference>
<evidence type="ECO:0000313" key="3">
    <source>
        <dbReference type="Proteomes" id="UP001597083"/>
    </source>
</evidence>